<dbReference type="KEGG" id="cvn:111129004"/>
<dbReference type="InterPro" id="IPR003578">
    <property type="entry name" value="Small_GTPase_Rho"/>
</dbReference>
<dbReference type="GO" id="GO:0003924">
    <property type="term" value="F:GTPase activity"/>
    <property type="evidence" value="ECO:0007669"/>
    <property type="project" value="InterPro"/>
</dbReference>
<dbReference type="PROSITE" id="PS51420">
    <property type="entry name" value="RHO"/>
    <property type="match status" value="1"/>
</dbReference>
<dbReference type="NCBIfam" id="TIGR00231">
    <property type="entry name" value="small_GTP"/>
    <property type="match status" value="1"/>
</dbReference>
<dbReference type="AlphaFoldDB" id="A0A8B8DR81"/>
<evidence type="ECO:0000256" key="1">
    <source>
        <dbReference type="ARBA" id="ARBA00022741"/>
    </source>
</evidence>
<dbReference type="Pfam" id="PF00071">
    <property type="entry name" value="Ras"/>
    <property type="match status" value="1"/>
</dbReference>
<proteinExistence type="predicted"/>
<dbReference type="Gene3D" id="3.40.50.300">
    <property type="entry name" value="P-loop containing nucleotide triphosphate hydrolases"/>
    <property type="match status" value="1"/>
</dbReference>
<evidence type="ECO:0000313" key="4">
    <source>
        <dbReference type="RefSeq" id="XP_022330742.1"/>
    </source>
</evidence>
<dbReference type="GeneID" id="111129004"/>
<dbReference type="OrthoDB" id="6094744at2759"/>
<evidence type="ECO:0000313" key="3">
    <source>
        <dbReference type="Proteomes" id="UP000694844"/>
    </source>
</evidence>
<dbReference type="SMART" id="SM00175">
    <property type="entry name" value="RAB"/>
    <property type="match status" value="1"/>
</dbReference>
<dbReference type="RefSeq" id="XP_022330742.1">
    <property type="nucleotide sequence ID" value="XM_022475034.1"/>
</dbReference>
<dbReference type="Proteomes" id="UP000694844">
    <property type="component" value="Chromosome 4"/>
</dbReference>
<dbReference type="PROSITE" id="PS51421">
    <property type="entry name" value="RAS"/>
    <property type="match status" value="1"/>
</dbReference>
<organism evidence="3 4">
    <name type="scientific">Crassostrea virginica</name>
    <name type="common">Eastern oyster</name>
    <dbReference type="NCBI Taxonomy" id="6565"/>
    <lineage>
        <taxon>Eukaryota</taxon>
        <taxon>Metazoa</taxon>
        <taxon>Spiralia</taxon>
        <taxon>Lophotrochozoa</taxon>
        <taxon>Mollusca</taxon>
        <taxon>Bivalvia</taxon>
        <taxon>Autobranchia</taxon>
        <taxon>Pteriomorphia</taxon>
        <taxon>Ostreida</taxon>
        <taxon>Ostreoidea</taxon>
        <taxon>Ostreidae</taxon>
        <taxon>Crassostrea</taxon>
    </lineage>
</organism>
<dbReference type="SMART" id="SM00174">
    <property type="entry name" value="RHO"/>
    <property type="match status" value="1"/>
</dbReference>
<keyword evidence="4" id="KW-0132">Cell division</keyword>
<dbReference type="GO" id="GO:0007264">
    <property type="term" value="P:small GTPase-mediated signal transduction"/>
    <property type="evidence" value="ECO:0007669"/>
    <property type="project" value="InterPro"/>
</dbReference>
<protein>
    <submittedName>
        <fullName evidence="4">Cell division control protein 42 homolog</fullName>
    </submittedName>
</protein>
<name>A0A8B8DR81_CRAVI</name>
<keyword evidence="1" id="KW-0547">Nucleotide-binding</keyword>
<dbReference type="GO" id="GO:0005525">
    <property type="term" value="F:GTP binding"/>
    <property type="evidence" value="ECO:0007669"/>
    <property type="project" value="UniProtKB-KW"/>
</dbReference>
<dbReference type="CDD" id="cd00157">
    <property type="entry name" value="Rho"/>
    <property type="match status" value="1"/>
</dbReference>
<dbReference type="InterPro" id="IPR027417">
    <property type="entry name" value="P-loop_NTPase"/>
</dbReference>
<dbReference type="PANTHER" id="PTHR24072">
    <property type="entry name" value="RHO FAMILY GTPASE"/>
    <property type="match status" value="1"/>
</dbReference>
<dbReference type="InterPro" id="IPR005225">
    <property type="entry name" value="Small_GTP-bd"/>
</dbReference>
<keyword evidence="2" id="KW-0342">GTP-binding</keyword>
<keyword evidence="4" id="KW-0131">Cell cycle</keyword>
<keyword evidence="3" id="KW-1185">Reference proteome</keyword>
<accession>A0A8B8DR81</accession>
<dbReference type="InterPro" id="IPR001806">
    <property type="entry name" value="Small_GTPase"/>
</dbReference>
<evidence type="ECO:0000256" key="2">
    <source>
        <dbReference type="ARBA" id="ARBA00023134"/>
    </source>
</evidence>
<gene>
    <name evidence="4" type="primary">LOC111129004</name>
</gene>
<dbReference type="GO" id="GO:0051301">
    <property type="term" value="P:cell division"/>
    <property type="evidence" value="ECO:0007669"/>
    <property type="project" value="UniProtKB-KW"/>
</dbReference>
<dbReference type="PRINTS" id="PR00449">
    <property type="entry name" value="RASTRNSFRMNG"/>
</dbReference>
<reference evidence="4" key="1">
    <citation type="submission" date="2025-08" db="UniProtKB">
        <authorList>
            <consortium name="RefSeq"/>
        </authorList>
    </citation>
    <scope>IDENTIFICATION</scope>
    <source>
        <tissue evidence="4">Whole sample</tissue>
    </source>
</reference>
<dbReference type="PROSITE" id="PS51419">
    <property type="entry name" value="RAB"/>
    <property type="match status" value="1"/>
</dbReference>
<dbReference type="SUPFAM" id="SSF52540">
    <property type="entry name" value="P-loop containing nucleoside triphosphate hydrolases"/>
    <property type="match status" value="1"/>
</dbReference>
<dbReference type="SMART" id="SM00173">
    <property type="entry name" value="RAS"/>
    <property type="match status" value="1"/>
</dbReference>
<sequence>MRSRITCSVVGETMVGKTTLLKSYVTCKPPEIYSPTIFDNIKGFVLLGKKRYKVNLVDTAGQHEYSKLCTASYSKSRVIILCYSVIDRQSFERITSFWVPEIRKNIRKSVPIVLTATHTDLRNDKSIKRCIKVVSSAEGKQLADSIGAKGFFEISRSEVIQTNGIFECAVRAVIGEKKTCLLF</sequence>